<reference evidence="2" key="1">
    <citation type="submission" date="2023-08" db="EMBL/GenBank/DDBJ databases">
        <authorList>
            <person name="Audoor S."/>
            <person name="Bilcke G."/>
        </authorList>
    </citation>
    <scope>NUCLEOTIDE SEQUENCE</scope>
</reference>
<keyword evidence="3" id="KW-1185">Reference proteome</keyword>
<dbReference type="EMBL" id="CAKOGP040002202">
    <property type="protein sequence ID" value="CAJ1965423.1"/>
    <property type="molecule type" value="Genomic_DNA"/>
</dbReference>
<feature type="compositionally biased region" description="Basic and acidic residues" evidence="1">
    <location>
        <begin position="365"/>
        <end position="376"/>
    </location>
</feature>
<protein>
    <submittedName>
        <fullName evidence="2">Uncharacterized protein</fullName>
    </submittedName>
</protein>
<feature type="compositionally biased region" description="Low complexity" evidence="1">
    <location>
        <begin position="221"/>
        <end position="230"/>
    </location>
</feature>
<sequence length="466" mass="52460">MGKPLQSIDTECANYAPQIEELQQLILYFQNEHVRAMRSGWQLASNLMGKAENDLVLHGKTLEQGLGESKLIQAVQRYQTSDLYLFFGKYELAADSALERVEELNEMLNGSTALFAMTRKTKSSKYTKPAHRIRRKIAGWVKGENPNVKHYESFLEAEHTALRGRKKEYLHFQAGSTKNGVCKQNHSTRSTRRKRSETAKDRSPRQETRKSRPSRHRESSSKSNSNSSLDYSDESNPNKERSLRDDASKESSSRHARRSRTDQDRTDRVTTRRSTRGQRAPFSRPGIAVGIDAALGAESVGPSDTKSLAERRKTRGNQHKDQDKRDRSSKRAARSSKSPPHPGAVSSHGTDIAKSKRRSTSPRKSHQDRADNESKKAARLSRRSTRPGAESSNKEDCAKGKKRAAIKVLVHGSPLLTKKAILQWKEGSIMTEVLRSKQNWWEVRTTMTARNKSGASSKSYATADGR</sequence>
<name>A0AAD2JN09_9STRA</name>
<organism evidence="2 3">
    <name type="scientific">Cylindrotheca closterium</name>
    <dbReference type="NCBI Taxonomy" id="2856"/>
    <lineage>
        <taxon>Eukaryota</taxon>
        <taxon>Sar</taxon>
        <taxon>Stramenopiles</taxon>
        <taxon>Ochrophyta</taxon>
        <taxon>Bacillariophyta</taxon>
        <taxon>Bacillariophyceae</taxon>
        <taxon>Bacillariophycidae</taxon>
        <taxon>Bacillariales</taxon>
        <taxon>Bacillariaceae</taxon>
        <taxon>Cylindrotheca</taxon>
    </lineage>
</organism>
<comment type="caution">
    <text evidence="2">The sequence shown here is derived from an EMBL/GenBank/DDBJ whole genome shotgun (WGS) entry which is preliminary data.</text>
</comment>
<feature type="compositionally biased region" description="Basic residues" evidence="1">
    <location>
        <begin position="355"/>
        <end position="364"/>
    </location>
</feature>
<gene>
    <name evidence="2" type="ORF">CYCCA115_LOCUS21108</name>
</gene>
<evidence type="ECO:0000313" key="2">
    <source>
        <dbReference type="EMBL" id="CAJ1965423.1"/>
    </source>
</evidence>
<dbReference type="Proteomes" id="UP001295423">
    <property type="component" value="Unassembled WGS sequence"/>
</dbReference>
<evidence type="ECO:0000313" key="3">
    <source>
        <dbReference type="Proteomes" id="UP001295423"/>
    </source>
</evidence>
<accession>A0AAD2JN09</accession>
<feature type="compositionally biased region" description="Basic and acidic residues" evidence="1">
    <location>
        <begin position="196"/>
        <end position="220"/>
    </location>
</feature>
<evidence type="ECO:0000256" key="1">
    <source>
        <dbReference type="SAM" id="MobiDB-lite"/>
    </source>
</evidence>
<proteinExistence type="predicted"/>
<dbReference type="AlphaFoldDB" id="A0AAD2JN09"/>
<feature type="compositionally biased region" description="Basic and acidic residues" evidence="1">
    <location>
        <begin position="236"/>
        <end position="270"/>
    </location>
</feature>
<feature type="region of interest" description="Disordered" evidence="1">
    <location>
        <begin position="177"/>
        <end position="401"/>
    </location>
</feature>